<dbReference type="GO" id="GO:0071949">
    <property type="term" value="F:FAD binding"/>
    <property type="evidence" value="ECO:0007669"/>
    <property type="project" value="InterPro"/>
</dbReference>
<accession>A0AAF0PDU1</accession>
<dbReference type="InterPro" id="IPR002938">
    <property type="entry name" value="FAD-bd"/>
</dbReference>
<dbReference type="SUPFAM" id="SSF51905">
    <property type="entry name" value="FAD/NAD(P)-binding domain"/>
    <property type="match status" value="1"/>
</dbReference>
<feature type="domain" description="FAD-binding" evidence="3">
    <location>
        <begin position="5"/>
        <end position="339"/>
    </location>
</feature>
<keyword evidence="1" id="KW-0560">Oxidoreductase</keyword>
<keyword evidence="2 4" id="KW-0503">Monooxygenase</keyword>
<evidence type="ECO:0000313" key="4">
    <source>
        <dbReference type="EMBL" id="WMT09325.1"/>
    </source>
</evidence>
<evidence type="ECO:0000259" key="3">
    <source>
        <dbReference type="Pfam" id="PF01494"/>
    </source>
</evidence>
<dbReference type="Gene3D" id="3.50.50.60">
    <property type="entry name" value="FAD/NAD(P)-binding domain"/>
    <property type="match status" value="1"/>
</dbReference>
<dbReference type="GO" id="GO:0004497">
    <property type="term" value="F:monooxygenase activity"/>
    <property type="evidence" value="ECO:0007669"/>
    <property type="project" value="UniProtKB-KW"/>
</dbReference>
<dbReference type="AlphaFoldDB" id="A0AAF0PDU1"/>
<dbReference type="PANTHER" id="PTHR13789:SF309">
    <property type="entry name" value="PUTATIVE (AFU_ORTHOLOGUE AFUA_6G14510)-RELATED"/>
    <property type="match status" value="1"/>
</dbReference>
<dbReference type="Pfam" id="PF01494">
    <property type="entry name" value="FAD_binding_3"/>
    <property type="match status" value="1"/>
</dbReference>
<dbReference type="PANTHER" id="PTHR13789">
    <property type="entry name" value="MONOOXYGENASE"/>
    <property type="match status" value="1"/>
</dbReference>
<organism evidence="4 5">
    <name type="scientific">Natrinema thermotolerans</name>
    <dbReference type="NCBI Taxonomy" id="121872"/>
    <lineage>
        <taxon>Archaea</taxon>
        <taxon>Methanobacteriati</taxon>
        <taxon>Methanobacteriota</taxon>
        <taxon>Stenosarchaea group</taxon>
        <taxon>Halobacteria</taxon>
        <taxon>Halobacteriales</taxon>
        <taxon>Natrialbaceae</taxon>
        <taxon>Natrinema</taxon>
    </lineage>
</organism>
<dbReference type="RefSeq" id="WP_136396859.1">
    <property type="nucleotide sequence ID" value="NZ_CP101873.1"/>
</dbReference>
<sequence>MQATLDVAVVGGGICGLTTAIALEQRGIEPTVYEAASDYRPVGAGILLQANALLVFDRLGIVDRVRAAGKPLEDVRIRSPAGRVLSRFDLNGVERSAFGYGAVAIYRADLQRILLDELDGTVETGTACTAVDAGETPTVRFDDGTRVRPDVVVGADGIHSTVRDAVVPDVELRTLDSVVYRAVAEIELPPAHRALGFEVWGDGTYAGGAPIGDDRFYWFATVAGRQAESAATTRDQLSPLRNRLADYPEPMPSVVNSLEPDDIVVTALEDVPPLERWSHGSVVLAGDAAHGMYPFAGQGAAQAIEDALALAHSLAAREEPSAAIDAYVAERMPRAERVRSESHRLGTIATIRSRIGCRVRNLAFGLCPDAVFRRARRTRIAGTSLPTTPDAGHGTGD</sequence>
<dbReference type="PRINTS" id="PR00420">
    <property type="entry name" value="RNGMNOXGNASE"/>
</dbReference>
<dbReference type="EMBL" id="CP101873">
    <property type="protein sequence ID" value="WMT09325.1"/>
    <property type="molecule type" value="Genomic_DNA"/>
</dbReference>
<name>A0AAF0PDU1_9EURY</name>
<dbReference type="Proteomes" id="UP001224926">
    <property type="component" value="Chromosome"/>
</dbReference>
<protein>
    <submittedName>
        <fullName evidence="4">FAD-dependent monooxygenase</fullName>
    </submittedName>
</protein>
<evidence type="ECO:0000313" key="5">
    <source>
        <dbReference type="Proteomes" id="UP001224926"/>
    </source>
</evidence>
<reference evidence="4 5" key="1">
    <citation type="submission" date="2022-07" db="EMBL/GenBank/DDBJ databases">
        <title>Two temperate virus in Haloterrigena jeotgali A29.</title>
        <authorList>
            <person name="Deng X."/>
        </authorList>
    </citation>
    <scope>NUCLEOTIDE SEQUENCE [LARGE SCALE GENOMIC DNA]</scope>
    <source>
        <strain evidence="4 5">A29</strain>
    </source>
</reference>
<evidence type="ECO:0000256" key="1">
    <source>
        <dbReference type="ARBA" id="ARBA00023002"/>
    </source>
</evidence>
<dbReference type="GeneID" id="39861307"/>
<dbReference type="InterPro" id="IPR050493">
    <property type="entry name" value="FAD-dep_Monooxygenase_BioMet"/>
</dbReference>
<gene>
    <name evidence="4" type="ORF">NP511_06720</name>
</gene>
<evidence type="ECO:0000256" key="2">
    <source>
        <dbReference type="ARBA" id="ARBA00023033"/>
    </source>
</evidence>
<keyword evidence="5" id="KW-1185">Reference proteome</keyword>
<proteinExistence type="predicted"/>
<dbReference type="InterPro" id="IPR036188">
    <property type="entry name" value="FAD/NAD-bd_sf"/>
</dbReference>